<evidence type="ECO:0008006" key="5">
    <source>
        <dbReference type="Google" id="ProtNLM"/>
    </source>
</evidence>
<dbReference type="EMBL" id="JAUTXT010000071">
    <property type="protein sequence ID" value="KAK3669812.1"/>
    <property type="molecule type" value="Genomic_DNA"/>
</dbReference>
<dbReference type="Proteomes" id="UP001274830">
    <property type="component" value="Unassembled WGS sequence"/>
</dbReference>
<keyword evidence="2" id="KW-0408">Iron</keyword>
<dbReference type="Pfam" id="PF24681">
    <property type="entry name" value="Kelch_KLHDC2_KLHL20_DRC7"/>
    <property type="match status" value="1"/>
</dbReference>
<evidence type="ECO:0000313" key="3">
    <source>
        <dbReference type="EMBL" id="KAK3669812.1"/>
    </source>
</evidence>
<evidence type="ECO:0000313" key="4">
    <source>
        <dbReference type="Proteomes" id="UP001274830"/>
    </source>
</evidence>
<dbReference type="AlphaFoldDB" id="A0AAE0TMN7"/>
<sequence length="339" mass="36273">MSIIAAEWTCLASTARLQRSSQTISVVANKVWIFGGEVQPRQPVDNRLDVVELSKAAASACVRTISAQGEAPIPRVGSASTVLSDIIYFFSGRGGVAMAPIAEKGHLWSYKPSTAQWSLISPADGTAPFPAARSYHAMTNDGASTIYVHAGCPESGRLSDLWSFDVNTKSWKSLAAAPDPPRGGTSIAYCTGKLYRMNGFDGEQEQGGNLDVYDPSQDSWSTVTYPADGENGPEARSVGTLLALQLNHKHFLVTLFGEHDPSAHGHAGAGKMLGNVWAYDVAAESWNKVEAAGEWPQPRGWFDADVMNGIEGKGAIVVHGGLAEDNSRLKDVWIIELDP</sequence>
<reference evidence="3" key="1">
    <citation type="submission" date="2023-07" db="EMBL/GenBank/DDBJ databases">
        <title>Black Yeasts Isolated from many extreme environments.</title>
        <authorList>
            <person name="Coleine C."/>
            <person name="Stajich J.E."/>
            <person name="Selbmann L."/>
        </authorList>
    </citation>
    <scope>NUCLEOTIDE SEQUENCE</scope>
    <source>
        <strain evidence="3">CCFEE 5485</strain>
    </source>
</reference>
<dbReference type="InterPro" id="IPR015915">
    <property type="entry name" value="Kelch-typ_b-propeller"/>
</dbReference>
<dbReference type="PANTHER" id="PTHR47435:SF4">
    <property type="entry name" value="KELCH REPEAT PROTEIN (AFU_ORTHOLOGUE AFUA_5G12780)"/>
    <property type="match status" value="1"/>
</dbReference>
<keyword evidence="4" id="KW-1185">Reference proteome</keyword>
<evidence type="ECO:0000256" key="2">
    <source>
        <dbReference type="ARBA" id="ARBA00023004"/>
    </source>
</evidence>
<comment type="caution">
    <text evidence="3">The sequence shown here is derived from an EMBL/GenBank/DDBJ whole genome shotgun (WGS) entry which is preliminary data.</text>
</comment>
<dbReference type="GO" id="GO:0019760">
    <property type="term" value="P:glucosinolate metabolic process"/>
    <property type="evidence" value="ECO:0007669"/>
    <property type="project" value="UniProtKB-ARBA"/>
</dbReference>
<protein>
    <recommendedName>
        <fullName evidence="5">Kelch repeat protein</fullName>
    </recommendedName>
</protein>
<accession>A0AAE0TMN7</accession>
<proteinExistence type="predicted"/>
<evidence type="ECO:0000256" key="1">
    <source>
        <dbReference type="ARBA" id="ARBA00022737"/>
    </source>
</evidence>
<dbReference type="PANTHER" id="PTHR47435">
    <property type="entry name" value="KELCH REPEAT PROTEIN (AFU_ORTHOLOGUE AFUA_5G12780)"/>
    <property type="match status" value="1"/>
</dbReference>
<dbReference type="Gene3D" id="2.120.10.80">
    <property type="entry name" value="Kelch-type beta propeller"/>
    <property type="match status" value="2"/>
</dbReference>
<dbReference type="SUPFAM" id="SSF117281">
    <property type="entry name" value="Kelch motif"/>
    <property type="match status" value="1"/>
</dbReference>
<name>A0AAE0TMN7_9PEZI</name>
<gene>
    <name evidence="3" type="ORF">LTR78_010329</name>
</gene>
<keyword evidence="1" id="KW-0677">Repeat</keyword>
<organism evidence="3 4">
    <name type="scientific">Recurvomyces mirabilis</name>
    <dbReference type="NCBI Taxonomy" id="574656"/>
    <lineage>
        <taxon>Eukaryota</taxon>
        <taxon>Fungi</taxon>
        <taxon>Dikarya</taxon>
        <taxon>Ascomycota</taxon>
        <taxon>Pezizomycotina</taxon>
        <taxon>Dothideomycetes</taxon>
        <taxon>Dothideomycetidae</taxon>
        <taxon>Mycosphaerellales</taxon>
        <taxon>Teratosphaeriaceae</taxon>
        <taxon>Recurvomyces</taxon>
    </lineage>
</organism>